<protein>
    <submittedName>
        <fullName evidence="1">Uncharacterized protein</fullName>
    </submittedName>
</protein>
<accession>A0A8J3CBT9</accession>
<dbReference type="AlphaFoldDB" id="A0A8J3CBT9"/>
<name>A0A8J3CBT9_9PSEU</name>
<sequence>MDPDRDYWHLVEYFQVVRGVRRLVHSEWVCDHGFYVGRRAGVTTVTATAEGYARELCEEHARGSPGRWIVRVWRITAPDAGADRIQKLCTVEVRSGTTQSPPPAPMAQN</sequence>
<keyword evidence="2" id="KW-1185">Reference proteome</keyword>
<dbReference type="EMBL" id="BMMK01000005">
    <property type="protein sequence ID" value="GGM45885.1"/>
    <property type="molecule type" value="Genomic_DNA"/>
</dbReference>
<reference evidence="1" key="2">
    <citation type="submission" date="2020-09" db="EMBL/GenBank/DDBJ databases">
        <authorList>
            <person name="Sun Q."/>
            <person name="Zhou Y."/>
        </authorList>
    </citation>
    <scope>NUCLEOTIDE SEQUENCE</scope>
    <source>
        <strain evidence="1">CGMCC 4.5737</strain>
    </source>
</reference>
<comment type="caution">
    <text evidence="1">The sequence shown here is derived from an EMBL/GenBank/DDBJ whole genome shotgun (WGS) entry which is preliminary data.</text>
</comment>
<gene>
    <name evidence="1" type="ORF">GCM10012275_16120</name>
</gene>
<evidence type="ECO:0000313" key="1">
    <source>
        <dbReference type="EMBL" id="GGM45885.1"/>
    </source>
</evidence>
<dbReference type="Proteomes" id="UP000637578">
    <property type="component" value="Unassembled WGS sequence"/>
</dbReference>
<proteinExistence type="predicted"/>
<reference evidence="1" key="1">
    <citation type="journal article" date="2014" name="Int. J. Syst. Evol. Microbiol.">
        <title>Complete genome sequence of Corynebacterium casei LMG S-19264T (=DSM 44701T), isolated from a smear-ripened cheese.</title>
        <authorList>
            <consortium name="US DOE Joint Genome Institute (JGI-PGF)"/>
            <person name="Walter F."/>
            <person name="Albersmeier A."/>
            <person name="Kalinowski J."/>
            <person name="Ruckert C."/>
        </authorList>
    </citation>
    <scope>NUCLEOTIDE SEQUENCE</scope>
    <source>
        <strain evidence="1">CGMCC 4.5737</strain>
    </source>
</reference>
<dbReference type="RefSeq" id="WP_189055493.1">
    <property type="nucleotide sequence ID" value="NZ_BMMK01000005.1"/>
</dbReference>
<evidence type="ECO:0000313" key="2">
    <source>
        <dbReference type="Proteomes" id="UP000637578"/>
    </source>
</evidence>
<organism evidence="1 2">
    <name type="scientific">Longimycelium tulufanense</name>
    <dbReference type="NCBI Taxonomy" id="907463"/>
    <lineage>
        <taxon>Bacteria</taxon>
        <taxon>Bacillati</taxon>
        <taxon>Actinomycetota</taxon>
        <taxon>Actinomycetes</taxon>
        <taxon>Pseudonocardiales</taxon>
        <taxon>Pseudonocardiaceae</taxon>
        <taxon>Longimycelium</taxon>
    </lineage>
</organism>